<organism evidence="1 2">
    <name type="scientific">Vibrio casei</name>
    <dbReference type="NCBI Taxonomy" id="673372"/>
    <lineage>
        <taxon>Bacteria</taxon>
        <taxon>Pseudomonadati</taxon>
        <taxon>Pseudomonadota</taxon>
        <taxon>Gammaproteobacteria</taxon>
        <taxon>Vibrionales</taxon>
        <taxon>Vibrionaceae</taxon>
        <taxon>Vibrio</taxon>
    </lineage>
</organism>
<dbReference type="Pfam" id="PF04364">
    <property type="entry name" value="DNA_pol3_chi"/>
    <property type="match status" value="1"/>
</dbReference>
<proteinExistence type="predicted"/>
<evidence type="ECO:0000313" key="1">
    <source>
        <dbReference type="EMBL" id="RCS73853.1"/>
    </source>
</evidence>
<dbReference type="GO" id="GO:0032298">
    <property type="term" value="P:positive regulation of DNA-templated DNA replication initiation"/>
    <property type="evidence" value="ECO:0007669"/>
    <property type="project" value="TreeGrafter"/>
</dbReference>
<dbReference type="InterPro" id="IPR007459">
    <property type="entry name" value="DNA_pol3_chi"/>
</dbReference>
<dbReference type="SUPFAM" id="SSF102400">
    <property type="entry name" value="DNA polymerase III chi subunit"/>
    <property type="match status" value="1"/>
</dbReference>
<dbReference type="OrthoDB" id="5297568at2"/>
<keyword evidence="2" id="KW-1185">Reference proteome</keyword>
<dbReference type="Gene3D" id="3.40.50.10110">
    <property type="entry name" value="DNA polymerase III subunit chi"/>
    <property type="match status" value="1"/>
</dbReference>
<name>A0A368LQU5_9VIBR</name>
<dbReference type="GO" id="GO:0006260">
    <property type="term" value="P:DNA replication"/>
    <property type="evidence" value="ECO:0007669"/>
    <property type="project" value="InterPro"/>
</dbReference>
<protein>
    <submittedName>
        <fullName evidence="1">DNA polymerase III subunit chi</fullName>
    </submittedName>
</protein>
<dbReference type="GO" id="GO:0003887">
    <property type="term" value="F:DNA-directed DNA polymerase activity"/>
    <property type="evidence" value="ECO:0007669"/>
    <property type="project" value="InterPro"/>
</dbReference>
<evidence type="ECO:0000313" key="2">
    <source>
        <dbReference type="Proteomes" id="UP000252479"/>
    </source>
</evidence>
<gene>
    <name evidence="1" type="ORF">CIK83_09770</name>
</gene>
<accession>A0A368LQU5</accession>
<dbReference type="AlphaFoldDB" id="A0A368LQU5"/>
<dbReference type="PANTHER" id="PTHR38767:SF1">
    <property type="entry name" value="DNA POLYMERASE III SUBUNIT CHI"/>
    <property type="match status" value="1"/>
</dbReference>
<dbReference type="InterPro" id="IPR036768">
    <property type="entry name" value="PolIII_chi_sf"/>
</dbReference>
<reference evidence="1 2" key="1">
    <citation type="journal article" date="2017" name="Elife">
        <title>Extensive horizontal gene transfer in cheese-associated bacteria.</title>
        <authorList>
            <person name="Bonham K.S."/>
            <person name="Wolfe B.E."/>
            <person name="Dutton R.J."/>
        </authorList>
    </citation>
    <scope>NUCLEOTIDE SEQUENCE [LARGE SCALE GENOMIC DNA]</scope>
    <source>
        <strain evidence="1 2">JB196</strain>
    </source>
</reference>
<dbReference type="GO" id="GO:0003677">
    <property type="term" value="F:DNA binding"/>
    <property type="evidence" value="ECO:0007669"/>
    <property type="project" value="InterPro"/>
</dbReference>
<dbReference type="RefSeq" id="WP_086960665.1">
    <property type="nucleotide sequence ID" value="NZ_AP018680.1"/>
</dbReference>
<dbReference type="EMBL" id="QPGL01000001">
    <property type="protein sequence ID" value="RCS73853.1"/>
    <property type="molecule type" value="Genomic_DNA"/>
</dbReference>
<dbReference type="GeneID" id="303189212"/>
<sequence length="158" mass="18100">MAIATFYLIEPSGAQDSVQGHIDYVIYLAHYFSSQGAKVYINAQDRSQAEAIDEALWQKNPEQFQAHNLIGEGPQYGTPIEIGFSKLTPHRNRQLVINMANDDTNFAESFAQVVDFVPCEEKAKQQARERYKIYRQKGFEMQTIKIENITSYIKEQST</sequence>
<dbReference type="Proteomes" id="UP000252479">
    <property type="component" value="Unassembled WGS sequence"/>
</dbReference>
<comment type="caution">
    <text evidence="1">The sequence shown here is derived from an EMBL/GenBank/DDBJ whole genome shotgun (WGS) entry which is preliminary data.</text>
</comment>
<dbReference type="PANTHER" id="PTHR38767">
    <property type="entry name" value="DNA POLYMERASE III SUBUNIT CHI"/>
    <property type="match status" value="1"/>
</dbReference>